<dbReference type="InterPro" id="IPR011764">
    <property type="entry name" value="Biotin_carboxylation_dom"/>
</dbReference>
<dbReference type="InterPro" id="IPR016185">
    <property type="entry name" value="PreATP-grasp_dom_sf"/>
</dbReference>
<dbReference type="InterPro" id="IPR005481">
    <property type="entry name" value="BC-like_N"/>
</dbReference>
<evidence type="ECO:0000313" key="12">
    <source>
        <dbReference type="Proteomes" id="UP001303373"/>
    </source>
</evidence>
<dbReference type="PROSITE" id="PS50968">
    <property type="entry name" value="BIOTINYL_LIPOYL"/>
    <property type="match status" value="1"/>
</dbReference>
<feature type="compositionally biased region" description="Low complexity" evidence="7">
    <location>
        <begin position="468"/>
        <end position="477"/>
    </location>
</feature>
<dbReference type="SUPFAM" id="SSF56059">
    <property type="entry name" value="Glutathione synthetase ATP-binding domain-like"/>
    <property type="match status" value="1"/>
</dbReference>
<evidence type="ECO:0000256" key="7">
    <source>
        <dbReference type="SAM" id="MobiDB-lite"/>
    </source>
</evidence>
<dbReference type="InterPro" id="IPR005482">
    <property type="entry name" value="Biotin_COase_C"/>
</dbReference>
<dbReference type="AlphaFoldDB" id="A0AAQ3M806"/>
<dbReference type="SUPFAM" id="SSF52440">
    <property type="entry name" value="PreATP-grasp domain"/>
    <property type="match status" value="1"/>
</dbReference>
<dbReference type="Pfam" id="PF02785">
    <property type="entry name" value="Biotin_carb_C"/>
    <property type="match status" value="1"/>
</dbReference>
<dbReference type="SMART" id="SM00878">
    <property type="entry name" value="Biotin_carb_C"/>
    <property type="match status" value="1"/>
</dbReference>
<name>A0AAQ3M806_9PEZI</name>
<evidence type="ECO:0000259" key="9">
    <source>
        <dbReference type="PROSITE" id="PS50975"/>
    </source>
</evidence>
<organism evidence="11 12">
    <name type="scientific">Acrodontium crateriforme</name>
    <dbReference type="NCBI Taxonomy" id="150365"/>
    <lineage>
        <taxon>Eukaryota</taxon>
        <taxon>Fungi</taxon>
        <taxon>Dikarya</taxon>
        <taxon>Ascomycota</taxon>
        <taxon>Pezizomycotina</taxon>
        <taxon>Dothideomycetes</taxon>
        <taxon>Dothideomycetidae</taxon>
        <taxon>Mycosphaerellales</taxon>
        <taxon>Teratosphaeriaceae</taxon>
        <taxon>Acrodontium</taxon>
    </lineage>
</organism>
<reference evidence="11 12" key="1">
    <citation type="submission" date="2023-11" db="EMBL/GenBank/DDBJ databases">
        <title>An acidophilic fungus is an integral part of prey digestion in a carnivorous sundew plant.</title>
        <authorList>
            <person name="Tsai I.J."/>
        </authorList>
    </citation>
    <scope>NUCLEOTIDE SEQUENCE [LARGE SCALE GENOMIC DNA]</scope>
    <source>
        <strain evidence="11">169a</strain>
    </source>
</reference>
<dbReference type="InterPro" id="IPR005479">
    <property type="entry name" value="CPAse_ATP-bd"/>
</dbReference>
<dbReference type="PROSITE" id="PS50979">
    <property type="entry name" value="BC"/>
    <property type="match status" value="1"/>
</dbReference>
<evidence type="ECO:0000259" key="8">
    <source>
        <dbReference type="PROSITE" id="PS50968"/>
    </source>
</evidence>
<dbReference type="InterPro" id="IPR011054">
    <property type="entry name" value="Rudment_hybrid_motif"/>
</dbReference>
<dbReference type="Gene3D" id="2.40.50.100">
    <property type="match status" value="1"/>
</dbReference>
<evidence type="ECO:0000313" key="11">
    <source>
        <dbReference type="EMBL" id="WPH01601.1"/>
    </source>
</evidence>
<dbReference type="Pfam" id="PF00364">
    <property type="entry name" value="Biotin_lipoyl"/>
    <property type="match status" value="1"/>
</dbReference>
<evidence type="ECO:0000256" key="1">
    <source>
        <dbReference type="ARBA" id="ARBA00001953"/>
    </source>
</evidence>
<evidence type="ECO:0000256" key="4">
    <source>
        <dbReference type="ARBA" id="ARBA00022840"/>
    </source>
</evidence>
<feature type="domain" description="Biotin carboxylation" evidence="10">
    <location>
        <begin position="4"/>
        <end position="450"/>
    </location>
</feature>
<sequence>MPLDEMRLLVANRGEIAVRIIQAAREISPPIKIFAIYTKDDRSHCDIGRPHHSLEIHSPDAYLDIDLLVELARKHSINAVHPGYGFLSENANFARRVQEAGIEFIGPDAEILQRTGDKIEAKKLAKQCNVPILPAMSRSTSDFGEIEAFAKEAGYPLMVKAVDGGGGRGIRLVQQQQDLKNAVRSATNESPSRTVFLEKAAINGFHHLEVQVIGDGNDVSHLYERDCSVQRKFQKVVEVAPSLLKDRNKVQEVVDAAVRMAKAVRYRYLGTVEFLVNELTGEFFFLEINPRLQVEHTITEGITGMDLVQLQLRLAQGHSLQELGLTTKRPSPNNGHSIQLRLCAEDPNNAFSLSLGKITEFSIPSGNGIRVDTHVDMFGVVVGADFDSLLAKIITTASTWQAAVLKARRVLSDTRISGVKTNLDLLKGIVNHDDFLAGKIDIQWLEENLNDALRLGGQVSKSSRQESSRQVSRSSGVPNLPSSNFLFRRGDAWSVILEPLKPSNSDPLQHHLQLTRVLRNDFPTSLSAEVEYTTPSSSTPYRLHLATTNTSASALTSSSHRRGDPRNSRHIILPLSGKLVEILVAPGDAIVKNQVVAFVKQMKMELEVRSPQAGKAKWVHEMEDDEADVAEGILLVELEDRKEKL</sequence>
<dbReference type="Gene3D" id="3.30.470.20">
    <property type="entry name" value="ATP-grasp fold, B domain"/>
    <property type="match status" value="1"/>
</dbReference>
<dbReference type="InterPro" id="IPR011761">
    <property type="entry name" value="ATP-grasp"/>
</dbReference>
<dbReference type="GO" id="GO:0005524">
    <property type="term" value="F:ATP binding"/>
    <property type="evidence" value="ECO:0007669"/>
    <property type="project" value="UniProtKB-UniRule"/>
</dbReference>
<keyword evidence="4 6" id="KW-0067">ATP-binding</keyword>
<keyword evidence="3 6" id="KW-0547">Nucleotide-binding</keyword>
<dbReference type="PROSITE" id="PS00867">
    <property type="entry name" value="CPSASE_2"/>
    <property type="match status" value="1"/>
</dbReference>
<dbReference type="EMBL" id="CP138585">
    <property type="protein sequence ID" value="WPH01601.1"/>
    <property type="molecule type" value="Genomic_DNA"/>
</dbReference>
<keyword evidence="12" id="KW-1185">Reference proteome</keyword>
<dbReference type="GO" id="GO:0046872">
    <property type="term" value="F:metal ion binding"/>
    <property type="evidence" value="ECO:0007669"/>
    <property type="project" value="InterPro"/>
</dbReference>
<keyword evidence="2" id="KW-0436">Ligase</keyword>
<dbReference type="FunFam" id="3.30.1490.20:FF:000003">
    <property type="entry name" value="acetyl-CoA carboxylase isoform X1"/>
    <property type="match status" value="1"/>
</dbReference>
<evidence type="ECO:0008006" key="13">
    <source>
        <dbReference type="Google" id="ProtNLM"/>
    </source>
</evidence>
<dbReference type="PROSITE" id="PS50975">
    <property type="entry name" value="ATP_GRASP"/>
    <property type="match status" value="1"/>
</dbReference>
<dbReference type="InterPro" id="IPR011053">
    <property type="entry name" value="Single_hybrid_motif"/>
</dbReference>
<evidence type="ECO:0000256" key="6">
    <source>
        <dbReference type="PROSITE-ProRule" id="PRU00409"/>
    </source>
</evidence>
<feature type="domain" description="ATP-grasp" evidence="9">
    <location>
        <begin position="122"/>
        <end position="316"/>
    </location>
</feature>
<dbReference type="PANTHER" id="PTHR45007:SF1">
    <property type="entry name" value="CARBOXYLASE, PUTATIVE (AFU_ORTHOLOGUE AFUA_5G07570)-RELATED"/>
    <property type="match status" value="1"/>
</dbReference>
<dbReference type="Proteomes" id="UP001303373">
    <property type="component" value="Chromosome 6"/>
</dbReference>
<dbReference type="GO" id="GO:0016874">
    <property type="term" value="F:ligase activity"/>
    <property type="evidence" value="ECO:0007669"/>
    <property type="project" value="UniProtKB-KW"/>
</dbReference>
<dbReference type="Pfam" id="PF02786">
    <property type="entry name" value="CPSase_L_D2"/>
    <property type="match status" value="1"/>
</dbReference>
<evidence type="ECO:0000259" key="10">
    <source>
        <dbReference type="PROSITE" id="PS50979"/>
    </source>
</evidence>
<comment type="cofactor">
    <cofactor evidence="1">
        <name>biotin</name>
        <dbReference type="ChEBI" id="CHEBI:57586"/>
    </cofactor>
</comment>
<dbReference type="PANTHER" id="PTHR45007">
    <property type="entry name" value="CARBOXYLASE, PUTATIVE (AFU_ORTHOLOGUE AFUA_5G07570)-RELATED"/>
    <property type="match status" value="1"/>
</dbReference>
<dbReference type="CDD" id="cd06850">
    <property type="entry name" value="biotinyl_domain"/>
    <property type="match status" value="1"/>
</dbReference>
<evidence type="ECO:0000256" key="5">
    <source>
        <dbReference type="ARBA" id="ARBA00023267"/>
    </source>
</evidence>
<dbReference type="SUPFAM" id="SSF51246">
    <property type="entry name" value="Rudiment single hybrid motif"/>
    <property type="match status" value="1"/>
</dbReference>
<feature type="region of interest" description="Disordered" evidence="7">
    <location>
        <begin position="458"/>
        <end position="477"/>
    </location>
</feature>
<evidence type="ECO:0000256" key="2">
    <source>
        <dbReference type="ARBA" id="ARBA00022598"/>
    </source>
</evidence>
<dbReference type="SUPFAM" id="SSF51230">
    <property type="entry name" value="Single hybrid motif"/>
    <property type="match status" value="1"/>
</dbReference>
<evidence type="ECO:0000256" key="3">
    <source>
        <dbReference type="ARBA" id="ARBA00022741"/>
    </source>
</evidence>
<dbReference type="Pfam" id="PF00289">
    <property type="entry name" value="Biotin_carb_N"/>
    <property type="match status" value="1"/>
</dbReference>
<accession>A0AAQ3M806</accession>
<feature type="domain" description="Lipoyl-binding" evidence="8">
    <location>
        <begin position="559"/>
        <end position="639"/>
    </location>
</feature>
<keyword evidence="5" id="KW-0092">Biotin</keyword>
<protein>
    <recommendedName>
        <fullName evidence="13">Pyruvate carboxylase</fullName>
    </recommendedName>
</protein>
<gene>
    <name evidence="11" type="ORF">R9X50_00444900</name>
</gene>
<proteinExistence type="predicted"/>
<dbReference type="InterPro" id="IPR000089">
    <property type="entry name" value="Biotin_lipoyl"/>
</dbReference>